<dbReference type="AlphaFoldDB" id="A0A0C2WIU3"/>
<accession>A0A0C2WIU3</accession>
<keyword evidence="4" id="KW-1003">Cell membrane</keyword>
<dbReference type="InterPro" id="IPR003211">
    <property type="entry name" value="AmiSUreI_transpt"/>
</dbReference>
<dbReference type="CDD" id="cd13429">
    <property type="entry name" value="UreI_AmiS_like_2"/>
    <property type="match status" value="1"/>
</dbReference>
<evidence type="ECO:0000256" key="3">
    <source>
        <dbReference type="ARBA" id="ARBA00022448"/>
    </source>
</evidence>
<keyword evidence="3" id="KW-0813">Transport</keyword>
<evidence type="ECO:0000256" key="2">
    <source>
        <dbReference type="ARBA" id="ARBA00010068"/>
    </source>
</evidence>
<evidence type="ECO:0000256" key="7">
    <source>
        <dbReference type="ARBA" id="ARBA00023136"/>
    </source>
</evidence>
<feature type="transmembrane region" description="Helical" evidence="8">
    <location>
        <begin position="6"/>
        <end position="24"/>
    </location>
</feature>
<comment type="similarity">
    <text evidence="2">Belongs to the AmiS/UreI family.</text>
</comment>
<dbReference type="InterPro" id="IPR038523">
    <property type="entry name" value="AmiSUreI_transpt_sf"/>
</dbReference>
<comment type="subcellular location">
    <subcellularLocation>
        <location evidence="1">Cell membrane</location>
        <topology evidence="1">Multi-pass membrane protein</topology>
    </subcellularLocation>
</comment>
<keyword evidence="5 8" id="KW-0812">Transmembrane</keyword>
<sequence length="206" mass="21687">MGSVGLLYVGAVLFVNGLMLLGTVPVRSASVLNLFVGALQCVVPTVLLIQAQGDSSAVLAASGLYLFGFTYLYVGISNLAGFEPEGIGWFSLFVACAALVYSFLSFTVSNDPVFGVIWLAWAALWTLFFLVLGLGRENLSRFTGWAAVLLSQPTCTVPAFLILTDNFHTTPAVAAGWAGALLVLLGLAKILATPKAAVPQTHPVFN</sequence>
<keyword evidence="6 8" id="KW-1133">Transmembrane helix</keyword>
<evidence type="ECO:0000256" key="4">
    <source>
        <dbReference type="ARBA" id="ARBA00022475"/>
    </source>
</evidence>
<feature type="transmembrane region" description="Helical" evidence="8">
    <location>
        <begin position="57"/>
        <end position="74"/>
    </location>
</feature>
<keyword evidence="7 8" id="KW-0472">Membrane</keyword>
<dbReference type="Pfam" id="PF02293">
    <property type="entry name" value="AmiS_UreI"/>
    <property type="match status" value="1"/>
</dbReference>
<proteinExistence type="inferred from homology"/>
<reference evidence="9 10" key="1">
    <citation type="journal article" date="2017" name="Poromechanics V (2013)">
        <title>Genomic Characterization of the Arsenic-Tolerant Actinobacterium, &lt;i&gt;Rhodococcus erythropolis&lt;/i&gt; S43.</title>
        <authorList>
            <person name="Retamal-Morales G."/>
            <person name="Mehnert M."/>
            <person name="Schwabe R."/>
            <person name="Tischler D."/>
            <person name="Schloemann M."/>
            <person name="Levican G.J."/>
        </authorList>
    </citation>
    <scope>NUCLEOTIDE SEQUENCE [LARGE SCALE GENOMIC DNA]</scope>
    <source>
        <strain evidence="9 10">S43</strain>
    </source>
</reference>
<evidence type="ECO:0000256" key="6">
    <source>
        <dbReference type="ARBA" id="ARBA00022989"/>
    </source>
</evidence>
<dbReference type="GO" id="GO:0005886">
    <property type="term" value="C:plasma membrane"/>
    <property type="evidence" value="ECO:0007669"/>
    <property type="project" value="UniProtKB-SubCell"/>
</dbReference>
<feature type="transmembrane region" description="Helical" evidence="8">
    <location>
        <begin position="174"/>
        <end position="192"/>
    </location>
</feature>
<evidence type="ECO:0000256" key="5">
    <source>
        <dbReference type="ARBA" id="ARBA00022692"/>
    </source>
</evidence>
<dbReference type="Gene3D" id="1.25.40.600">
    <property type="match status" value="1"/>
</dbReference>
<evidence type="ECO:0000313" key="9">
    <source>
        <dbReference type="EMBL" id="KAB2586890.1"/>
    </source>
</evidence>
<feature type="transmembrane region" description="Helical" evidence="8">
    <location>
        <begin position="142"/>
        <end position="162"/>
    </location>
</feature>
<comment type="caution">
    <text evidence="9">The sequence shown here is derived from an EMBL/GenBank/DDBJ whole genome shotgun (WGS) entry which is preliminary data.</text>
</comment>
<evidence type="ECO:0000256" key="1">
    <source>
        <dbReference type="ARBA" id="ARBA00004651"/>
    </source>
</evidence>
<name>A0A0C2WIU3_RHOER</name>
<feature type="transmembrane region" description="Helical" evidence="8">
    <location>
        <begin position="31"/>
        <end position="51"/>
    </location>
</feature>
<protein>
    <submittedName>
        <fullName evidence="9">Transporter</fullName>
    </submittedName>
</protein>
<gene>
    <name evidence="9" type="ORF">BS297_02920</name>
</gene>
<dbReference type="EMBL" id="MRBO01000109">
    <property type="protein sequence ID" value="KAB2586890.1"/>
    <property type="molecule type" value="Genomic_DNA"/>
</dbReference>
<feature type="transmembrane region" description="Helical" evidence="8">
    <location>
        <begin position="86"/>
        <end position="104"/>
    </location>
</feature>
<feature type="transmembrane region" description="Helical" evidence="8">
    <location>
        <begin position="116"/>
        <end position="135"/>
    </location>
</feature>
<evidence type="ECO:0000313" key="10">
    <source>
        <dbReference type="Proteomes" id="UP000325576"/>
    </source>
</evidence>
<evidence type="ECO:0000256" key="8">
    <source>
        <dbReference type="SAM" id="Phobius"/>
    </source>
</evidence>
<dbReference type="Proteomes" id="UP000325576">
    <property type="component" value="Unassembled WGS sequence"/>
</dbReference>
<organism evidence="9 10">
    <name type="scientific">Rhodococcus erythropolis</name>
    <name type="common">Arthrobacter picolinophilus</name>
    <dbReference type="NCBI Taxonomy" id="1833"/>
    <lineage>
        <taxon>Bacteria</taxon>
        <taxon>Bacillati</taxon>
        <taxon>Actinomycetota</taxon>
        <taxon>Actinomycetes</taxon>
        <taxon>Mycobacteriales</taxon>
        <taxon>Nocardiaceae</taxon>
        <taxon>Rhodococcus</taxon>
        <taxon>Rhodococcus erythropolis group</taxon>
    </lineage>
</organism>